<dbReference type="PANTHER" id="PTHR30055">
    <property type="entry name" value="HTH-TYPE TRANSCRIPTIONAL REGULATOR RUTR"/>
    <property type="match status" value="1"/>
</dbReference>
<dbReference type="Proteomes" id="UP000787472">
    <property type="component" value="Unassembled WGS sequence"/>
</dbReference>
<feature type="region of interest" description="Disordered" evidence="5">
    <location>
        <begin position="1"/>
        <end position="24"/>
    </location>
</feature>
<evidence type="ECO:0000256" key="1">
    <source>
        <dbReference type="ARBA" id="ARBA00023015"/>
    </source>
</evidence>
<sequence>MLKERQEKRKNALNPRRQPIQQRARERTQQILDITARLLEEVGVDDLTTILIAKELGISVGSLYHYFPNKHAIMFALGERWLQEMTVAMKDIEAFDIENMSLEVFVEAAVERMLAVYRAQKAVLPLAQALWSIPELRDLDEQHDMLVITKMAGVFARLQLNGNKSELERIGRVYLESTHSVMLTVVSQKTARSKRSLEDLKAMTLALLRLHADS</sequence>
<dbReference type="InterPro" id="IPR041669">
    <property type="entry name" value="TetR_C_15"/>
</dbReference>
<dbReference type="InterPro" id="IPR001647">
    <property type="entry name" value="HTH_TetR"/>
</dbReference>
<dbReference type="GO" id="GO:0003700">
    <property type="term" value="F:DNA-binding transcription factor activity"/>
    <property type="evidence" value="ECO:0007669"/>
    <property type="project" value="TreeGrafter"/>
</dbReference>
<dbReference type="InterPro" id="IPR050109">
    <property type="entry name" value="HTH-type_TetR-like_transc_reg"/>
</dbReference>
<reference evidence="7" key="1">
    <citation type="submission" date="2020-03" db="EMBL/GenBank/DDBJ databases">
        <authorList>
            <person name="Guo F."/>
        </authorList>
    </citation>
    <scope>NUCLEOTIDE SEQUENCE</scope>
    <source>
        <strain evidence="7">JCM 30134</strain>
    </source>
</reference>
<dbReference type="InterPro" id="IPR023772">
    <property type="entry name" value="DNA-bd_HTH_TetR-type_CS"/>
</dbReference>
<evidence type="ECO:0000259" key="6">
    <source>
        <dbReference type="PROSITE" id="PS50977"/>
    </source>
</evidence>
<dbReference type="PROSITE" id="PS50977">
    <property type="entry name" value="HTH_TETR_2"/>
    <property type="match status" value="1"/>
</dbReference>
<keyword evidence="1" id="KW-0805">Transcription regulation</keyword>
<name>A0A9E5T4D6_9GAMM</name>
<gene>
    <name evidence="7" type="ORF">G8770_20360</name>
</gene>
<feature type="domain" description="HTH tetR-type" evidence="6">
    <location>
        <begin position="25"/>
        <end position="85"/>
    </location>
</feature>
<accession>A0A9E5T4D6</accession>
<feature type="compositionally biased region" description="Basic and acidic residues" evidence="5">
    <location>
        <begin position="1"/>
        <end position="10"/>
    </location>
</feature>
<dbReference type="AlphaFoldDB" id="A0A9E5T4D6"/>
<dbReference type="PRINTS" id="PR00455">
    <property type="entry name" value="HTHTETR"/>
</dbReference>
<dbReference type="Gene3D" id="1.10.357.10">
    <property type="entry name" value="Tetracycline Repressor, domain 2"/>
    <property type="match status" value="1"/>
</dbReference>
<evidence type="ECO:0000256" key="3">
    <source>
        <dbReference type="ARBA" id="ARBA00023163"/>
    </source>
</evidence>
<dbReference type="Pfam" id="PF00440">
    <property type="entry name" value="TetR_N"/>
    <property type="match status" value="1"/>
</dbReference>
<keyword evidence="8" id="KW-1185">Reference proteome</keyword>
<evidence type="ECO:0000313" key="8">
    <source>
        <dbReference type="Proteomes" id="UP000787472"/>
    </source>
</evidence>
<dbReference type="SUPFAM" id="SSF46689">
    <property type="entry name" value="Homeodomain-like"/>
    <property type="match status" value="1"/>
</dbReference>
<keyword evidence="3" id="KW-0804">Transcription</keyword>
<protein>
    <submittedName>
        <fullName evidence="7">TetR/AcrR family transcriptional regulator</fullName>
    </submittedName>
</protein>
<evidence type="ECO:0000256" key="4">
    <source>
        <dbReference type="PROSITE-ProRule" id="PRU00335"/>
    </source>
</evidence>
<proteinExistence type="predicted"/>
<keyword evidence="2 4" id="KW-0238">DNA-binding</keyword>
<dbReference type="InterPro" id="IPR009057">
    <property type="entry name" value="Homeodomain-like_sf"/>
</dbReference>
<dbReference type="Pfam" id="PF17918">
    <property type="entry name" value="TetR_C_15"/>
    <property type="match status" value="1"/>
</dbReference>
<feature type="DNA-binding region" description="H-T-H motif" evidence="4">
    <location>
        <begin position="48"/>
        <end position="67"/>
    </location>
</feature>
<comment type="caution">
    <text evidence="7">The sequence shown here is derived from an EMBL/GenBank/DDBJ whole genome shotgun (WGS) entry which is preliminary data.</text>
</comment>
<organism evidence="7 8">
    <name type="scientific">Pseudomaricurvus hydrocarbonicus</name>
    <dbReference type="NCBI Taxonomy" id="1470433"/>
    <lineage>
        <taxon>Bacteria</taxon>
        <taxon>Pseudomonadati</taxon>
        <taxon>Pseudomonadota</taxon>
        <taxon>Gammaproteobacteria</taxon>
        <taxon>Cellvibrionales</taxon>
        <taxon>Cellvibrionaceae</taxon>
        <taxon>Pseudomaricurvus</taxon>
    </lineage>
</organism>
<dbReference type="GO" id="GO:0000976">
    <property type="term" value="F:transcription cis-regulatory region binding"/>
    <property type="evidence" value="ECO:0007669"/>
    <property type="project" value="TreeGrafter"/>
</dbReference>
<dbReference type="PANTHER" id="PTHR30055:SF234">
    <property type="entry name" value="HTH-TYPE TRANSCRIPTIONAL REGULATOR BETI"/>
    <property type="match status" value="1"/>
</dbReference>
<dbReference type="PROSITE" id="PS01081">
    <property type="entry name" value="HTH_TETR_1"/>
    <property type="match status" value="1"/>
</dbReference>
<evidence type="ECO:0000256" key="5">
    <source>
        <dbReference type="SAM" id="MobiDB-lite"/>
    </source>
</evidence>
<evidence type="ECO:0000313" key="7">
    <source>
        <dbReference type="EMBL" id="NHO67907.1"/>
    </source>
</evidence>
<dbReference type="EMBL" id="JAAONZ010000021">
    <property type="protein sequence ID" value="NHO67907.1"/>
    <property type="molecule type" value="Genomic_DNA"/>
</dbReference>
<dbReference type="RefSeq" id="WP_167191394.1">
    <property type="nucleotide sequence ID" value="NZ_JAAONZ010000021.1"/>
</dbReference>
<evidence type="ECO:0000256" key="2">
    <source>
        <dbReference type="ARBA" id="ARBA00023125"/>
    </source>
</evidence>